<proteinExistence type="predicted"/>
<evidence type="ECO:0000256" key="1">
    <source>
        <dbReference type="SAM" id="MobiDB-lite"/>
    </source>
</evidence>
<evidence type="ECO:0000259" key="2">
    <source>
        <dbReference type="Pfam" id="PF18476"/>
    </source>
</evidence>
<dbReference type="GeneID" id="35120717"/>
<dbReference type="EMBL" id="CP017766">
    <property type="protein sequence ID" value="AUB55248.1"/>
    <property type="molecule type" value="Genomic_DNA"/>
</dbReference>
<accession>A0A2H4VAY8</accession>
<protein>
    <recommendedName>
        <fullName evidence="2">PIN like domain-containing protein</fullName>
    </recommendedName>
</protein>
<dbReference type="AlphaFoldDB" id="A0A2H4VAY8"/>
<sequence>MRNKFYEFSYKPDLEKLWQECVFVFDANILLDLYYNKKVYINFISILENKIPDRIWMPYQVGLEYHINRVDGVKKTSGDYNNFTNGIKGLKGIKKTFKKLSEDHSIDLSKYMDINEISENLNDIENISNELTSKVNETPDFLTDDIIMNKLHEIFEGKTGKQYSNTELNEIYDQGKIRNENKIPPSFKDKGYGDLVLWKQIIDHALENKKPIILVTGDSKKDWWLTSNKDPLCPHPTLIKEFLETVKKDFYMYKLSDFLRESKTYLGTEIENKTIEIAEGIEIMRESTDVLASIDPEYLQQLAESQRRMTEAAMSINFPPLYQQIAESQRRMTEAAMSINFPPLYQQIAESQRRMTEAAMSINIPHIIPKQLSKGQKPQADSEDETDEQNGELENKKHN</sequence>
<gene>
    <name evidence="3" type="ORF">BK007_03940</name>
</gene>
<feature type="region of interest" description="Disordered" evidence="1">
    <location>
        <begin position="367"/>
        <end position="399"/>
    </location>
</feature>
<dbReference type="RefSeq" id="WP_100905228.1">
    <property type="nucleotide sequence ID" value="NZ_CP017766.1"/>
</dbReference>
<organism evidence="3 4">
    <name type="scientific">Methanobacterium subterraneum</name>
    <dbReference type="NCBI Taxonomy" id="59277"/>
    <lineage>
        <taxon>Archaea</taxon>
        <taxon>Methanobacteriati</taxon>
        <taxon>Methanobacteriota</taxon>
        <taxon>Methanomada group</taxon>
        <taxon>Methanobacteria</taxon>
        <taxon>Methanobacteriales</taxon>
        <taxon>Methanobacteriaceae</taxon>
        <taxon>Methanobacterium</taxon>
    </lineage>
</organism>
<name>A0A2H4VAY8_9EURY</name>
<dbReference type="InterPro" id="IPR041578">
    <property type="entry name" value="PIN_8"/>
</dbReference>
<feature type="compositionally biased region" description="Acidic residues" evidence="1">
    <location>
        <begin position="381"/>
        <end position="391"/>
    </location>
</feature>
<dbReference type="Pfam" id="PF18476">
    <property type="entry name" value="PIN_8"/>
    <property type="match status" value="1"/>
</dbReference>
<dbReference type="OrthoDB" id="359545at2157"/>
<evidence type="ECO:0000313" key="3">
    <source>
        <dbReference type="EMBL" id="AUB55248.1"/>
    </source>
</evidence>
<dbReference type="Proteomes" id="UP000232806">
    <property type="component" value="Chromosome"/>
</dbReference>
<reference evidence="3 4" key="1">
    <citation type="submission" date="2016-10" db="EMBL/GenBank/DDBJ databases">
        <title>Comparative genomics between deep and shallow subseafloor isolates.</title>
        <authorList>
            <person name="Ishii S."/>
            <person name="Miller J.R."/>
            <person name="Sutton G."/>
            <person name="Suzuki S."/>
            <person name="Methe B."/>
            <person name="Inagaki F."/>
            <person name="Imachi H."/>
        </authorList>
    </citation>
    <scope>NUCLEOTIDE SEQUENCE [LARGE SCALE GENOMIC DNA]</scope>
    <source>
        <strain evidence="3 4">MO-MB1</strain>
    </source>
</reference>
<feature type="domain" description="PIN like" evidence="2">
    <location>
        <begin position="22"/>
        <end position="238"/>
    </location>
</feature>
<evidence type="ECO:0000313" key="4">
    <source>
        <dbReference type="Proteomes" id="UP000232806"/>
    </source>
</evidence>